<accession>A0A165HRI0</accession>
<evidence type="ECO:0000256" key="11">
    <source>
        <dbReference type="PIRSR" id="PIRSR037938-3"/>
    </source>
</evidence>
<dbReference type="InterPro" id="IPR029035">
    <property type="entry name" value="DHS-like_NAD/FAD-binding_dom"/>
</dbReference>
<evidence type="ECO:0000256" key="5">
    <source>
        <dbReference type="ARBA" id="ARBA00022833"/>
    </source>
</evidence>
<dbReference type="PROSITE" id="PS50305">
    <property type="entry name" value="SIRTUIN"/>
    <property type="match status" value="1"/>
</dbReference>
<dbReference type="CDD" id="cd01408">
    <property type="entry name" value="SIRT1"/>
    <property type="match status" value="1"/>
</dbReference>
<dbReference type="InterPro" id="IPR050134">
    <property type="entry name" value="NAD-dep_sirtuin_deacylases"/>
</dbReference>
<dbReference type="EC" id="2.3.1.286" evidence="8"/>
<keyword evidence="7" id="KW-0496">Mitochondrion</keyword>
<feature type="binding site" evidence="10">
    <location>
        <begin position="237"/>
        <end position="238"/>
    </location>
    <ligand>
        <name>NAD(+)</name>
        <dbReference type="ChEBI" id="CHEBI:57540"/>
    </ligand>
</feature>
<evidence type="ECO:0000256" key="10">
    <source>
        <dbReference type="PIRSR" id="PIRSR037938-2"/>
    </source>
</evidence>
<dbReference type="InParanoid" id="A0A165HRI0"/>
<comment type="cofactor">
    <cofactor evidence="11">
        <name>Zn(2+)</name>
        <dbReference type="ChEBI" id="CHEBI:29105"/>
    </cofactor>
    <text evidence="11">Binds 1 zinc ion per subunit.</text>
</comment>
<dbReference type="Proteomes" id="UP000076871">
    <property type="component" value="Unassembled WGS sequence"/>
</dbReference>
<evidence type="ECO:0000256" key="2">
    <source>
        <dbReference type="ARBA" id="ARBA00006924"/>
    </source>
</evidence>
<dbReference type="InterPro" id="IPR026591">
    <property type="entry name" value="Sirtuin_cat_small_dom_sf"/>
</dbReference>
<dbReference type="SUPFAM" id="SSF52467">
    <property type="entry name" value="DHS-like NAD/FAD-binding domain"/>
    <property type="match status" value="1"/>
</dbReference>
<dbReference type="InterPro" id="IPR017328">
    <property type="entry name" value="Sirtuin_class_I"/>
</dbReference>
<dbReference type="FunCoup" id="A0A165HRI0">
    <property type="interactions" value="254"/>
</dbReference>
<dbReference type="RefSeq" id="XP_040769734.1">
    <property type="nucleotide sequence ID" value="XM_040911903.1"/>
</dbReference>
<keyword evidence="5 8" id="KW-0862">Zinc</keyword>
<dbReference type="PIRSF" id="PIRSF037938">
    <property type="entry name" value="SIR2_euk"/>
    <property type="match status" value="1"/>
</dbReference>
<feature type="binding site" evidence="11 12">
    <location>
        <position position="179"/>
    </location>
    <ligand>
        <name>Zn(2+)</name>
        <dbReference type="ChEBI" id="CHEBI:29105"/>
    </ligand>
</feature>
<dbReference type="Gene3D" id="3.40.50.1220">
    <property type="entry name" value="TPP-binding domain"/>
    <property type="match status" value="1"/>
</dbReference>
<dbReference type="GeneID" id="63828931"/>
<evidence type="ECO:0000256" key="6">
    <source>
        <dbReference type="ARBA" id="ARBA00023027"/>
    </source>
</evidence>
<dbReference type="STRING" id="1314785.A0A165HRI0"/>
<dbReference type="GO" id="GO:0005739">
    <property type="term" value="C:mitochondrion"/>
    <property type="evidence" value="ECO:0007669"/>
    <property type="project" value="UniProtKB-SubCell"/>
</dbReference>
<evidence type="ECO:0000256" key="1">
    <source>
        <dbReference type="ARBA" id="ARBA00004173"/>
    </source>
</evidence>
<dbReference type="GO" id="GO:0008270">
    <property type="term" value="F:zinc ion binding"/>
    <property type="evidence" value="ECO:0007669"/>
    <property type="project" value="UniProtKB-UniRule"/>
</dbReference>
<dbReference type="InterPro" id="IPR026590">
    <property type="entry name" value="Ssirtuin_cat_dom"/>
</dbReference>
<dbReference type="AlphaFoldDB" id="A0A165HRI0"/>
<evidence type="ECO:0000256" key="8">
    <source>
        <dbReference type="PIRNR" id="PIRNR037938"/>
    </source>
</evidence>
<name>A0A165HRI0_9APHY</name>
<evidence type="ECO:0000256" key="12">
    <source>
        <dbReference type="PROSITE-ProRule" id="PRU00236"/>
    </source>
</evidence>
<sequence>MGAEQSAIYDGPPEILEARNLPSVAKYMKSEECKNIFIMLGAGVSTSAGIPDFRSPETGLYANLARLNLPYPEAVFEISFFREDPIPFYTLARELLPGRFRPTPTHSFVRLLADHGLLHTCFTQNIDTLERRAGVPAHKIVEAHGSFASQRCIDCRTEYDGEKMRECLRAGTIARCPECEGLVKPDIVFFGESVSSAAHPRKESPETDTKFALQLPEHFHQAVPQLRKADMLFVIGTSLTVQPFASLASIAPAHCPRVLINLDHVGDFGSRPDDVICLGKCDHVVRELCKELGWEEELDAAWKETENSVVEFDVEHPAPVGPEQSDEKEEEQLEEEVEEITERLERVLGSRYIPVAAGEDDWPESDSLIATGEEVPVTEDEPQPRKADDNAVPETEGEVKQAKEEL</sequence>
<dbReference type="InterPro" id="IPR003000">
    <property type="entry name" value="Sirtuin"/>
</dbReference>
<feature type="binding site" evidence="11 12">
    <location>
        <position position="152"/>
    </location>
    <ligand>
        <name>Zn(2+)</name>
        <dbReference type="ChEBI" id="CHEBI:29105"/>
    </ligand>
</feature>
<comment type="similarity">
    <text evidence="2 8">Belongs to the sirtuin family. Class I subfamily.</text>
</comment>
<protein>
    <recommendedName>
        <fullName evidence="8">NAD-dependent protein deacetylase</fullName>
        <ecNumber evidence="8">2.3.1.286</ecNumber>
    </recommendedName>
</protein>
<dbReference type="GO" id="GO:0017136">
    <property type="term" value="F:histone deacetylase activity, NAD-dependent"/>
    <property type="evidence" value="ECO:0007669"/>
    <property type="project" value="InterPro"/>
</dbReference>
<feature type="region of interest" description="Disordered" evidence="13">
    <location>
        <begin position="355"/>
        <end position="406"/>
    </location>
</feature>
<dbReference type="PANTHER" id="PTHR11085:SF6">
    <property type="entry name" value="NAD-DEPENDENT PROTEIN DEACETYLASE SIRTUIN-2"/>
    <property type="match status" value="1"/>
</dbReference>
<organism evidence="15 16">
    <name type="scientific">Laetiporus sulphureus 93-53</name>
    <dbReference type="NCBI Taxonomy" id="1314785"/>
    <lineage>
        <taxon>Eukaryota</taxon>
        <taxon>Fungi</taxon>
        <taxon>Dikarya</taxon>
        <taxon>Basidiomycota</taxon>
        <taxon>Agaricomycotina</taxon>
        <taxon>Agaricomycetes</taxon>
        <taxon>Polyporales</taxon>
        <taxon>Laetiporus</taxon>
    </lineage>
</organism>
<proteinExistence type="inferred from homology"/>
<comment type="catalytic activity">
    <reaction evidence="8">
        <text>N(6)-acetyl-L-lysyl-[protein] + NAD(+) + H2O = 2''-O-acetyl-ADP-D-ribose + nicotinamide + L-lysyl-[protein]</text>
        <dbReference type="Rhea" id="RHEA:43636"/>
        <dbReference type="Rhea" id="RHEA-COMP:9752"/>
        <dbReference type="Rhea" id="RHEA-COMP:10731"/>
        <dbReference type="ChEBI" id="CHEBI:15377"/>
        <dbReference type="ChEBI" id="CHEBI:17154"/>
        <dbReference type="ChEBI" id="CHEBI:29969"/>
        <dbReference type="ChEBI" id="CHEBI:57540"/>
        <dbReference type="ChEBI" id="CHEBI:61930"/>
        <dbReference type="ChEBI" id="CHEBI:83767"/>
        <dbReference type="EC" id="2.3.1.286"/>
    </reaction>
</comment>
<keyword evidence="6 8" id="KW-0520">NAD</keyword>
<feature type="compositionally biased region" description="Acidic residues" evidence="13">
    <location>
        <begin position="324"/>
        <end position="338"/>
    </location>
</feature>
<evidence type="ECO:0000313" key="15">
    <source>
        <dbReference type="EMBL" id="KZT12086.1"/>
    </source>
</evidence>
<evidence type="ECO:0000256" key="13">
    <source>
        <dbReference type="SAM" id="MobiDB-lite"/>
    </source>
</evidence>
<comment type="subcellular location">
    <subcellularLocation>
        <location evidence="1">Mitochondrion</location>
    </subcellularLocation>
</comment>
<keyword evidence="4 8" id="KW-0479">Metal-binding</keyword>
<evidence type="ECO:0000256" key="3">
    <source>
        <dbReference type="ARBA" id="ARBA00022679"/>
    </source>
</evidence>
<dbReference type="PANTHER" id="PTHR11085">
    <property type="entry name" value="NAD-DEPENDENT PROTEIN DEACYLASE SIRTUIN-5, MITOCHONDRIAL-RELATED"/>
    <property type="match status" value="1"/>
</dbReference>
<feature type="binding site" evidence="10">
    <location>
        <begin position="52"/>
        <end position="54"/>
    </location>
    <ligand>
        <name>NAD(+)</name>
        <dbReference type="ChEBI" id="CHEBI:57540"/>
    </ligand>
</feature>
<feature type="active site" description="Proton acceptor" evidence="9 12">
    <location>
        <position position="144"/>
    </location>
</feature>
<dbReference type="Gene3D" id="3.30.1600.10">
    <property type="entry name" value="SIR2/SIRT2 'Small Domain"/>
    <property type="match status" value="1"/>
</dbReference>
<dbReference type="OrthoDB" id="420264at2759"/>
<evidence type="ECO:0000256" key="4">
    <source>
        <dbReference type="ARBA" id="ARBA00022723"/>
    </source>
</evidence>
<feature type="binding site" evidence="11 12">
    <location>
        <position position="176"/>
    </location>
    <ligand>
        <name>Zn(2+)</name>
        <dbReference type="ChEBI" id="CHEBI:29105"/>
    </ligand>
</feature>
<evidence type="ECO:0000256" key="7">
    <source>
        <dbReference type="ARBA" id="ARBA00023128"/>
    </source>
</evidence>
<feature type="binding site" evidence="10">
    <location>
        <begin position="261"/>
        <end position="263"/>
    </location>
    <ligand>
        <name>NAD(+)</name>
        <dbReference type="ChEBI" id="CHEBI:57540"/>
    </ligand>
</feature>
<feature type="binding site" evidence="11 12">
    <location>
        <position position="155"/>
    </location>
    <ligand>
        <name>Zn(2+)</name>
        <dbReference type="ChEBI" id="CHEBI:29105"/>
    </ligand>
</feature>
<feature type="binding site" evidence="10">
    <location>
        <begin position="124"/>
        <end position="127"/>
    </location>
    <ligand>
        <name>NAD(+)</name>
        <dbReference type="ChEBI" id="CHEBI:57540"/>
    </ligand>
</feature>
<gene>
    <name evidence="15" type="ORF">LAESUDRAFT_754596</name>
</gene>
<evidence type="ECO:0000256" key="9">
    <source>
        <dbReference type="PIRSR" id="PIRSR037938-1"/>
    </source>
</evidence>
<reference evidence="15 16" key="1">
    <citation type="journal article" date="2016" name="Mol. Biol. Evol.">
        <title>Comparative Genomics of Early-Diverging Mushroom-Forming Fungi Provides Insights into the Origins of Lignocellulose Decay Capabilities.</title>
        <authorList>
            <person name="Nagy L.G."/>
            <person name="Riley R."/>
            <person name="Tritt A."/>
            <person name="Adam C."/>
            <person name="Daum C."/>
            <person name="Floudas D."/>
            <person name="Sun H."/>
            <person name="Yadav J.S."/>
            <person name="Pangilinan J."/>
            <person name="Larsson K.H."/>
            <person name="Matsuura K."/>
            <person name="Barry K."/>
            <person name="Labutti K."/>
            <person name="Kuo R."/>
            <person name="Ohm R.A."/>
            <person name="Bhattacharya S.S."/>
            <person name="Shirouzu T."/>
            <person name="Yoshinaga Y."/>
            <person name="Martin F.M."/>
            <person name="Grigoriev I.V."/>
            <person name="Hibbett D.S."/>
        </authorList>
    </citation>
    <scope>NUCLEOTIDE SEQUENCE [LARGE SCALE GENOMIC DNA]</scope>
    <source>
        <strain evidence="15 16">93-53</strain>
    </source>
</reference>
<feature type="compositionally biased region" description="Basic and acidic residues" evidence="13">
    <location>
        <begin position="397"/>
        <end position="406"/>
    </location>
</feature>
<feature type="binding site" evidence="10">
    <location>
        <position position="281"/>
    </location>
    <ligand>
        <name>NAD(+)</name>
        <dbReference type="ChEBI" id="CHEBI:57540"/>
    </ligand>
</feature>
<dbReference type="EMBL" id="KV427606">
    <property type="protein sequence ID" value="KZT12086.1"/>
    <property type="molecule type" value="Genomic_DNA"/>
</dbReference>
<evidence type="ECO:0000259" key="14">
    <source>
        <dbReference type="PROSITE" id="PS50305"/>
    </source>
</evidence>
<evidence type="ECO:0000313" key="16">
    <source>
        <dbReference type="Proteomes" id="UP000076871"/>
    </source>
</evidence>
<dbReference type="GO" id="GO:0070403">
    <property type="term" value="F:NAD+ binding"/>
    <property type="evidence" value="ECO:0007669"/>
    <property type="project" value="UniProtKB-UniRule"/>
</dbReference>
<dbReference type="GO" id="GO:0005634">
    <property type="term" value="C:nucleus"/>
    <property type="evidence" value="ECO:0007669"/>
    <property type="project" value="TreeGrafter"/>
</dbReference>
<dbReference type="Pfam" id="PF02146">
    <property type="entry name" value="SIR2"/>
    <property type="match status" value="1"/>
</dbReference>
<keyword evidence="3 8" id="KW-0808">Transferase</keyword>
<feature type="binding site" evidence="10">
    <location>
        <begin position="42"/>
        <end position="46"/>
    </location>
    <ligand>
        <name>NAD(+)</name>
        <dbReference type="ChEBI" id="CHEBI:57540"/>
    </ligand>
</feature>
<feature type="domain" description="Deacetylase sirtuin-type" evidence="14">
    <location>
        <begin position="14"/>
        <end position="295"/>
    </location>
</feature>
<feature type="region of interest" description="Disordered" evidence="13">
    <location>
        <begin position="316"/>
        <end position="338"/>
    </location>
</feature>
<keyword evidence="16" id="KW-1185">Reference proteome</keyword>